<accession>E4T351</accession>
<evidence type="ECO:0000313" key="8">
    <source>
        <dbReference type="Proteomes" id="UP000008718"/>
    </source>
</evidence>
<evidence type="ECO:0000256" key="6">
    <source>
        <dbReference type="SAM" id="MobiDB-lite"/>
    </source>
</evidence>
<keyword evidence="3" id="KW-0346">Stress response</keyword>
<keyword evidence="5" id="KW-0175">Coiled coil</keyword>
<gene>
    <name evidence="3" type="primary">grpE</name>
    <name evidence="7" type="ordered locus">Palpr_0995</name>
</gene>
<dbReference type="GO" id="GO:0000774">
    <property type="term" value="F:adenyl-nucleotide exchange factor activity"/>
    <property type="evidence" value="ECO:0007669"/>
    <property type="project" value="InterPro"/>
</dbReference>
<keyword evidence="3" id="KW-0963">Cytoplasm</keyword>
<dbReference type="eggNOG" id="COG0576">
    <property type="taxonomic scope" value="Bacteria"/>
</dbReference>
<dbReference type="GO" id="GO:0005737">
    <property type="term" value="C:cytoplasm"/>
    <property type="evidence" value="ECO:0007669"/>
    <property type="project" value="UniProtKB-SubCell"/>
</dbReference>
<keyword evidence="2 3" id="KW-0143">Chaperone</keyword>
<dbReference type="STRING" id="694427.Palpr_0995"/>
<dbReference type="InterPro" id="IPR000740">
    <property type="entry name" value="GrpE"/>
</dbReference>
<dbReference type="Gene3D" id="3.90.20.20">
    <property type="match status" value="1"/>
</dbReference>
<reference key="1">
    <citation type="submission" date="2010-11" db="EMBL/GenBank/DDBJ databases">
        <title>The complete genome of Paludibacter propionicigenes DSM 17365.</title>
        <authorList>
            <consortium name="US DOE Joint Genome Institute (JGI-PGF)"/>
            <person name="Lucas S."/>
            <person name="Copeland A."/>
            <person name="Lapidus A."/>
            <person name="Bruce D."/>
            <person name="Goodwin L."/>
            <person name="Pitluck S."/>
            <person name="Kyrpides N."/>
            <person name="Mavromatis K."/>
            <person name="Ivanova N."/>
            <person name="Munk A.C."/>
            <person name="Brettin T."/>
            <person name="Detter J.C."/>
            <person name="Han C."/>
            <person name="Tapia R."/>
            <person name="Land M."/>
            <person name="Hauser L."/>
            <person name="Markowitz V."/>
            <person name="Cheng J.-F."/>
            <person name="Hugenholtz P."/>
            <person name="Woyke T."/>
            <person name="Wu D."/>
            <person name="Gronow S."/>
            <person name="Wellnitz S."/>
            <person name="Brambilla E."/>
            <person name="Klenk H.-P."/>
            <person name="Eisen J.A."/>
        </authorList>
    </citation>
    <scope>NUCLEOTIDE SEQUENCE</scope>
    <source>
        <strain>WB4</strain>
    </source>
</reference>
<comment type="similarity">
    <text evidence="1 3 4">Belongs to the GrpE family.</text>
</comment>
<dbReference type="CDD" id="cd00446">
    <property type="entry name" value="GrpE"/>
    <property type="match status" value="1"/>
</dbReference>
<feature type="region of interest" description="Disordered" evidence="6">
    <location>
        <begin position="1"/>
        <end position="35"/>
    </location>
</feature>
<protein>
    <recommendedName>
        <fullName evidence="3">Protein GrpE</fullName>
    </recommendedName>
    <alternativeName>
        <fullName evidence="3">HSP-70 cofactor</fullName>
    </alternativeName>
</protein>
<comment type="subunit">
    <text evidence="3">Homodimer.</text>
</comment>
<dbReference type="PANTHER" id="PTHR21237">
    <property type="entry name" value="GRPE PROTEIN"/>
    <property type="match status" value="1"/>
</dbReference>
<evidence type="ECO:0000256" key="5">
    <source>
        <dbReference type="SAM" id="Coils"/>
    </source>
</evidence>
<evidence type="ECO:0000256" key="4">
    <source>
        <dbReference type="RuleBase" id="RU004478"/>
    </source>
</evidence>
<feature type="coiled-coil region" evidence="5">
    <location>
        <begin position="38"/>
        <end position="72"/>
    </location>
</feature>
<sequence>MKNKKQAEETQEVNNSCETQETQTTETTPASETTEQAADQIVDELELMAQKCTELNDKNLRLMAEFDNYRKRTMKERMDLLKTASEKVLVDMLPLVDDFERGLKAMETSEDVQAVKDGVDLIYSKFIAFLAQNGVKAIPTENEVFDTEYHEAITTFPAPTEDLKGKIVDCVSKGYTMNEKVIRFSKVVVGE</sequence>
<dbReference type="GO" id="GO:0006457">
    <property type="term" value="P:protein folding"/>
    <property type="evidence" value="ECO:0007669"/>
    <property type="project" value="InterPro"/>
</dbReference>
<name>E4T351_PALPW</name>
<dbReference type="PANTHER" id="PTHR21237:SF23">
    <property type="entry name" value="GRPE PROTEIN HOMOLOG, MITOCHONDRIAL"/>
    <property type="match status" value="1"/>
</dbReference>
<keyword evidence="8" id="KW-1185">Reference proteome</keyword>
<organism evidence="7 8">
    <name type="scientific">Paludibacter propionicigenes (strain DSM 17365 / JCM 13257 / WB4)</name>
    <dbReference type="NCBI Taxonomy" id="694427"/>
    <lineage>
        <taxon>Bacteria</taxon>
        <taxon>Pseudomonadati</taxon>
        <taxon>Bacteroidota</taxon>
        <taxon>Bacteroidia</taxon>
        <taxon>Bacteroidales</taxon>
        <taxon>Paludibacteraceae</taxon>
        <taxon>Paludibacter</taxon>
    </lineage>
</organism>
<dbReference type="PRINTS" id="PR00773">
    <property type="entry name" value="GRPEPROTEIN"/>
</dbReference>
<dbReference type="GO" id="GO:0051082">
    <property type="term" value="F:unfolded protein binding"/>
    <property type="evidence" value="ECO:0007669"/>
    <property type="project" value="TreeGrafter"/>
</dbReference>
<dbReference type="InterPro" id="IPR013805">
    <property type="entry name" value="GrpE_CC"/>
</dbReference>
<dbReference type="GO" id="GO:0042803">
    <property type="term" value="F:protein homodimerization activity"/>
    <property type="evidence" value="ECO:0007669"/>
    <property type="project" value="InterPro"/>
</dbReference>
<evidence type="ECO:0000313" key="7">
    <source>
        <dbReference type="EMBL" id="ADQ79145.1"/>
    </source>
</evidence>
<dbReference type="GO" id="GO:0051087">
    <property type="term" value="F:protein-folding chaperone binding"/>
    <property type="evidence" value="ECO:0007669"/>
    <property type="project" value="InterPro"/>
</dbReference>
<evidence type="ECO:0000256" key="1">
    <source>
        <dbReference type="ARBA" id="ARBA00009054"/>
    </source>
</evidence>
<evidence type="ECO:0000256" key="2">
    <source>
        <dbReference type="ARBA" id="ARBA00023186"/>
    </source>
</evidence>
<comment type="subcellular location">
    <subcellularLocation>
        <location evidence="3">Cytoplasm</location>
    </subcellularLocation>
</comment>
<dbReference type="Pfam" id="PF01025">
    <property type="entry name" value="GrpE"/>
    <property type="match status" value="1"/>
</dbReference>
<dbReference type="KEGG" id="ppn:Palpr_0995"/>
<dbReference type="Proteomes" id="UP000008718">
    <property type="component" value="Chromosome"/>
</dbReference>
<reference evidence="7 8" key="2">
    <citation type="journal article" date="2011" name="Stand. Genomic Sci.">
        <title>Complete genome sequence of Paludibacter propionicigenes type strain (WB4).</title>
        <authorList>
            <person name="Gronow S."/>
            <person name="Munk C."/>
            <person name="Lapidus A."/>
            <person name="Nolan M."/>
            <person name="Lucas S."/>
            <person name="Hammon N."/>
            <person name="Deshpande S."/>
            <person name="Cheng J.F."/>
            <person name="Tapia R."/>
            <person name="Han C."/>
            <person name="Goodwin L."/>
            <person name="Pitluck S."/>
            <person name="Liolios K."/>
            <person name="Ivanova N."/>
            <person name="Mavromatis K."/>
            <person name="Mikhailova N."/>
            <person name="Pati A."/>
            <person name="Chen A."/>
            <person name="Palaniappan K."/>
            <person name="Land M."/>
            <person name="Hauser L."/>
            <person name="Chang Y.J."/>
            <person name="Jeffries C.D."/>
            <person name="Brambilla E."/>
            <person name="Rohde M."/>
            <person name="Goker M."/>
            <person name="Detter J.C."/>
            <person name="Woyke T."/>
            <person name="Bristow J."/>
            <person name="Eisen J.A."/>
            <person name="Markowitz V."/>
            <person name="Hugenholtz P."/>
            <person name="Kyrpides N.C."/>
            <person name="Klenk H.P."/>
        </authorList>
    </citation>
    <scope>NUCLEOTIDE SEQUENCE [LARGE SCALE GENOMIC DNA]</scope>
    <source>
        <strain evidence="8">DSM 17365 / JCM 13257 / WB4</strain>
    </source>
</reference>
<dbReference type="HAMAP" id="MF_01151">
    <property type="entry name" value="GrpE"/>
    <property type="match status" value="1"/>
</dbReference>
<feature type="compositionally biased region" description="Low complexity" evidence="6">
    <location>
        <begin position="18"/>
        <end position="35"/>
    </location>
</feature>
<dbReference type="AlphaFoldDB" id="E4T351"/>
<proteinExistence type="inferred from homology"/>
<dbReference type="Gene3D" id="2.30.22.10">
    <property type="entry name" value="Head domain of nucleotide exchange factor GrpE"/>
    <property type="match status" value="1"/>
</dbReference>
<dbReference type="HOGENOM" id="CLU_057217_5_2_10"/>
<dbReference type="EMBL" id="CP002345">
    <property type="protein sequence ID" value="ADQ79145.1"/>
    <property type="molecule type" value="Genomic_DNA"/>
</dbReference>
<dbReference type="SUPFAM" id="SSF58014">
    <property type="entry name" value="Coiled-coil domain of nucleotide exchange factor GrpE"/>
    <property type="match status" value="1"/>
</dbReference>
<dbReference type="InterPro" id="IPR009012">
    <property type="entry name" value="GrpE_head"/>
</dbReference>
<dbReference type="RefSeq" id="WP_013444514.1">
    <property type="nucleotide sequence ID" value="NC_014734.1"/>
</dbReference>
<dbReference type="SUPFAM" id="SSF51064">
    <property type="entry name" value="Head domain of nucleotide exchange factor GrpE"/>
    <property type="match status" value="1"/>
</dbReference>
<comment type="function">
    <text evidence="3">Participates actively in the response to hyperosmotic and heat shock by preventing the aggregation of stress-denatured proteins, in association with DnaK and GrpE. It is the nucleotide exchange factor for DnaK and may function as a thermosensor. Unfolded proteins bind initially to DnaJ; upon interaction with the DnaJ-bound protein, DnaK hydrolyzes its bound ATP, resulting in the formation of a stable complex. GrpE releases ADP from DnaK; ATP binding to DnaK triggers the release of the substrate protein, thus completing the reaction cycle. Several rounds of ATP-dependent interactions between DnaJ, DnaK and GrpE are required for fully efficient folding.</text>
</comment>
<evidence type="ECO:0000256" key="3">
    <source>
        <dbReference type="HAMAP-Rule" id="MF_01151"/>
    </source>
</evidence>